<name>A0A1R3L1Y7_9ROSI</name>
<evidence type="ECO:0000313" key="1">
    <source>
        <dbReference type="EMBL" id="OMP13351.1"/>
    </source>
</evidence>
<dbReference type="EMBL" id="AWUE01004513">
    <property type="protein sequence ID" value="OMP13351.1"/>
    <property type="molecule type" value="Genomic_DNA"/>
</dbReference>
<accession>A0A1R3L1Y7</accession>
<proteinExistence type="predicted"/>
<sequence length="79" mass="8993">QRRRGVFWEVADRQVLADMSAKESSGTNLTVRRTPHTSLIPAQLQEKQLPQAPTAPWKSSYSAVRCRAFPCDEHRADQE</sequence>
<gene>
    <name evidence="1" type="ORF">COLO4_01845</name>
</gene>
<comment type="caution">
    <text evidence="1">The sequence shown here is derived from an EMBL/GenBank/DDBJ whole genome shotgun (WGS) entry which is preliminary data.</text>
</comment>
<reference evidence="2" key="1">
    <citation type="submission" date="2013-09" db="EMBL/GenBank/DDBJ databases">
        <title>Corchorus olitorius genome sequencing.</title>
        <authorList>
            <person name="Alam M."/>
            <person name="Haque M.S."/>
            <person name="Islam M.S."/>
            <person name="Emdad E.M."/>
            <person name="Islam M.M."/>
            <person name="Ahmed B."/>
            <person name="Halim A."/>
            <person name="Hossen Q.M.M."/>
            <person name="Hossain M.Z."/>
            <person name="Ahmed R."/>
            <person name="Khan M.M."/>
            <person name="Islam R."/>
            <person name="Rashid M.M."/>
            <person name="Khan S.A."/>
            <person name="Rahman M.S."/>
            <person name="Alam M."/>
            <person name="Yahiya A.S."/>
            <person name="Khan M.S."/>
            <person name="Azam M.S."/>
            <person name="Haque T."/>
            <person name="Lashkar M.Z.H."/>
            <person name="Akhand A.I."/>
            <person name="Morshed G."/>
            <person name="Roy S."/>
            <person name="Uddin K.S."/>
            <person name="Rabeya T."/>
            <person name="Hossain A.S."/>
            <person name="Chowdhury A."/>
            <person name="Snigdha A.R."/>
            <person name="Mortoza M.S."/>
            <person name="Matin S.A."/>
            <person name="Hoque S.M.E."/>
            <person name="Islam M.K."/>
            <person name="Roy D.K."/>
            <person name="Haider R."/>
            <person name="Moosa M.M."/>
            <person name="Elias S.M."/>
            <person name="Hasan A.M."/>
            <person name="Jahan S."/>
            <person name="Shafiuddin M."/>
            <person name="Mahmood N."/>
            <person name="Shommy N.S."/>
        </authorList>
    </citation>
    <scope>NUCLEOTIDE SEQUENCE [LARGE SCALE GENOMIC DNA]</scope>
    <source>
        <strain evidence="2">cv. O-4</strain>
    </source>
</reference>
<protein>
    <submittedName>
        <fullName evidence="1">Uncharacterized protein</fullName>
    </submittedName>
</protein>
<dbReference type="Proteomes" id="UP000187203">
    <property type="component" value="Unassembled WGS sequence"/>
</dbReference>
<feature type="non-terminal residue" evidence="1">
    <location>
        <position position="79"/>
    </location>
</feature>
<organism evidence="1 2">
    <name type="scientific">Corchorus olitorius</name>
    <dbReference type="NCBI Taxonomy" id="93759"/>
    <lineage>
        <taxon>Eukaryota</taxon>
        <taxon>Viridiplantae</taxon>
        <taxon>Streptophyta</taxon>
        <taxon>Embryophyta</taxon>
        <taxon>Tracheophyta</taxon>
        <taxon>Spermatophyta</taxon>
        <taxon>Magnoliopsida</taxon>
        <taxon>eudicotyledons</taxon>
        <taxon>Gunneridae</taxon>
        <taxon>Pentapetalae</taxon>
        <taxon>rosids</taxon>
        <taxon>malvids</taxon>
        <taxon>Malvales</taxon>
        <taxon>Malvaceae</taxon>
        <taxon>Grewioideae</taxon>
        <taxon>Apeibeae</taxon>
        <taxon>Corchorus</taxon>
    </lineage>
</organism>
<dbReference type="AlphaFoldDB" id="A0A1R3L1Y7"/>
<feature type="non-terminal residue" evidence="1">
    <location>
        <position position="1"/>
    </location>
</feature>
<evidence type="ECO:0000313" key="2">
    <source>
        <dbReference type="Proteomes" id="UP000187203"/>
    </source>
</evidence>
<keyword evidence="2" id="KW-1185">Reference proteome</keyword>